<dbReference type="PRINTS" id="PR00411">
    <property type="entry name" value="PNDRDTASEI"/>
</dbReference>
<dbReference type="Pfam" id="PF07992">
    <property type="entry name" value="Pyr_redox_2"/>
    <property type="match status" value="1"/>
</dbReference>
<keyword evidence="4" id="KW-0285">Flavoprotein</keyword>
<keyword evidence="7" id="KW-0560">Oxidoreductase</keyword>
<evidence type="ECO:0000259" key="11">
    <source>
        <dbReference type="Pfam" id="PF07992"/>
    </source>
</evidence>
<dbReference type="Proteomes" id="UP000829817">
    <property type="component" value="Chromosome"/>
</dbReference>
<dbReference type="EMBL" id="CP091508">
    <property type="protein sequence ID" value="UOO82430.1"/>
    <property type="molecule type" value="Genomic_DNA"/>
</dbReference>
<dbReference type="InterPro" id="IPR013785">
    <property type="entry name" value="Aldolase_TIM"/>
</dbReference>
<evidence type="ECO:0000256" key="5">
    <source>
        <dbReference type="ARBA" id="ARBA00022643"/>
    </source>
</evidence>
<proteinExistence type="inferred from homology"/>
<dbReference type="InterPro" id="IPR023753">
    <property type="entry name" value="FAD/NAD-binding_dom"/>
</dbReference>
<keyword evidence="6" id="KW-0479">Metal-binding</keyword>
<accession>A0ABY4DTR5</accession>
<evidence type="ECO:0000256" key="6">
    <source>
        <dbReference type="ARBA" id="ARBA00022723"/>
    </source>
</evidence>
<dbReference type="PRINTS" id="PR00368">
    <property type="entry name" value="FADPNR"/>
</dbReference>
<evidence type="ECO:0000256" key="2">
    <source>
        <dbReference type="ARBA" id="ARBA00001966"/>
    </source>
</evidence>
<comment type="similarity">
    <text evidence="3">In the N-terminal section; belongs to the NADH:flavin oxidoreductase/NADH oxidase family.</text>
</comment>
<evidence type="ECO:0000256" key="7">
    <source>
        <dbReference type="ARBA" id="ARBA00023002"/>
    </source>
</evidence>
<sequence length="670" mass="71958">MRTLATPLVLPHHTLRNRVIMGSMHTGFEEHPEGAEHLAAFYAERAKNGVALIITGGIGPNAEGAVTEGGAKLTNAEEVAWHRTVTEAVHAHGAKICMQILHTGRYAISREPVAPSAIQAPINPAKPRALTTGEVRQTVADYIACARLAREAGYDGVEVMGSEGYLINQFLAPCTNTRDDEYGGSAENRRRFAREIVAGIRAACGEEFLIVYRISLLDLVENGSTWDENVVLAAEIEAVGADMFNTGIGWHEARIPTIATSVPRAAFAEFTGKLKQISHIPVIATNRINMPETAEAVLQQGLADAVCLARPFLADAAWVGKAVAGDDTRINTCIACNQACLDHIFAGKLTSCLVNPFACHELQLEVKPPQTLKNIAVVGAGPAGMAFAKTAAERGHSVTLFDAQAQIGGQLNVAKQIPGKPEFNETLRYFDQILNDLGVARQLGRTVGAADLQSFDEIVLASGIVPRQINLPGSERPEVLSYLDVLRDKKPVGKRVAVIGAGGIGFDTAEYLSHEGADSALSPELFRREWQIDEGMSKRGALLSPQPQLPPSAREIWLLQRKEGMVGRNLGKTTGWIHRTVLKHKGVKMWGGIEYVKIDSDGLHIRRNGEAQVLPVDNVVICAGQEPNRSLQAECEALGKPVHIIGGADVAAELDAKRAIKAGTELGLAV</sequence>
<dbReference type="SUPFAM" id="SSF51905">
    <property type="entry name" value="FAD/NAD(P)-binding domain"/>
    <property type="match status" value="1"/>
</dbReference>
<dbReference type="Gene3D" id="3.40.50.720">
    <property type="entry name" value="NAD(P)-binding Rossmann-like Domain"/>
    <property type="match status" value="1"/>
</dbReference>
<evidence type="ECO:0000313" key="12">
    <source>
        <dbReference type="EMBL" id="UOO82430.1"/>
    </source>
</evidence>
<feature type="domain" description="FAD/NAD(P)-binding" evidence="11">
    <location>
        <begin position="374"/>
        <end position="642"/>
    </location>
</feature>
<gene>
    <name evidence="12" type="ORF">LVJ83_02850</name>
</gene>
<dbReference type="Gene3D" id="3.50.50.60">
    <property type="entry name" value="FAD/NAD(P)-binding domain"/>
    <property type="match status" value="1"/>
</dbReference>
<keyword evidence="5" id="KW-0288">FMN</keyword>
<evidence type="ECO:0000256" key="1">
    <source>
        <dbReference type="ARBA" id="ARBA00001917"/>
    </source>
</evidence>
<feature type="domain" description="NADH:flavin oxidoreductase/NADH oxidase N-terminal" evidence="10">
    <location>
        <begin position="5"/>
        <end position="323"/>
    </location>
</feature>
<keyword evidence="13" id="KW-1185">Reference proteome</keyword>
<dbReference type="InterPro" id="IPR001155">
    <property type="entry name" value="OxRdtase_FMN_N"/>
</dbReference>
<keyword evidence="9" id="KW-0411">Iron-sulfur</keyword>
<dbReference type="CDD" id="cd02930">
    <property type="entry name" value="DCR_FMN"/>
    <property type="match status" value="1"/>
</dbReference>
<dbReference type="RefSeq" id="WP_244786126.1">
    <property type="nucleotide sequence ID" value="NZ_CP091508.1"/>
</dbReference>
<dbReference type="PANTHER" id="PTHR42917">
    <property type="entry name" value="2,4-DIENOYL-COA REDUCTASE"/>
    <property type="match status" value="1"/>
</dbReference>
<comment type="cofactor">
    <cofactor evidence="2">
        <name>[4Fe-4S] cluster</name>
        <dbReference type="ChEBI" id="CHEBI:49883"/>
    </cofactor>
</comment>
<dbReference type="Gene3D" id="3.20.20.70">
    <property type="entry name" value="Aldolase class I"/>
    <property type="match status" value="1"/>
</dbReference>
<dbReference type="InterPro" id="IPR036188">
    <property type="entry name" value="FAD/NAD-bd_sf"/>
</dbReference>
<evidence type="ECO:0000259" key="10">
    <source>
        <dbReference type="Pfam" id="PF00724"/>
    </source>
</evidence>
<protein>
    <submittedName>
        <fullName evidence="12">NADPH-dependent 2,4-dienoyl-CoA reductase</fullName>
    </submittedName>
</protein>
<evidence type="ECO:0000256" key="8">
    <source>
        <dbReference type="ARBA" id="ARBA00023004"/>
    </source>
</evidence>
<reference evidence="12 13" key="1">
    <citation type="journal article" date="2022" name="Res Sq">
        <title>Evolution of multicellular longitudinally dividing oral cavity symbionts (Neisseriaceae).</title>
        <authorList>
            <person name="Nyongesa S."/>
            <person name="Weber P."/>
            <person name="Bernet E."/>
            <person name="Pullido F."/>
            <person name="Nieckarz M."/>
            <person name="Delaby M."/>
            <person name="Nieves C."/>
            <person name="Viehboeck T."/>
            <person name="Krause N."/>
            <person name="Rivera-Millot A."/>
            <person name="Nakamura A."/>
            <person name="Vischer N."/>
            <person name="VanNieuwenhze M."/>
            <person name="Brun Y."/>
            <person name="Cava F."/>
            <person name="Bulgheresi S."/>
            <person name="Veyrier F."/>
        </authorList>
    </citation>
    <scope>NUCLEOTIDE SEQUENCE [LARGE SCALE GENOMIC DNA]</scope>
    <source>
        <strain evidence="12 13">CCUG 63373m</strain>
    </source>
</reference>
<evidence type="ECO:0000256" key="3">
    <source>
        <dbReference type="ARBA" id="ARBA00011048"/>
    </source>
</evidence>
<comment type="cofactor">
    <cofactor evidence="1">
        <name>FMN</name>
        <dbReference type="ChEBI" id="CHEBI:58210"/>
    </cofactor>
</comment>
<dbReference type="SUPFAM" id="SSF51395">
    <property type="entry name" value="FMN-linked oxidoreductases"/>
    <property type="match status" value="1"/>
</dbReference>
<evidence type="ECO:0000256" key="9">
    <source>
        <dbReference type="ARBA" id="ARBA00023014"/>
    </source>
</evidence>
<dbReference type="Pfam" id="PF00724">
    <property type="entry name" value="Oxidored_FMN"/>
    <property type="match status" value="1"/>
</dbReference>
<dbReference type="PANTHER" id="PTHR42917:SF2">
    <property type="entry name" value="2,4-DIENOYL-COA REDUCTASE [(2E)-ENOYL-COA-PRODUCING]"/>
    <property type="match status" value="1"/>
</dbReference>
<evidence type="ECO:0000313" key="13">
    <source>
        <dbReference type="Proteomes" id="UP000829817"/>
    </source>
</evidence>
<name>A0ABY4DTR5_9NEIS</name>
<dbReference type="InterPro" id="IPR051793">
    <property type="entry name" value="NADH:flavin_oxidoreductase"/>
</dbReference>
<organism evidence="12 13">
    <name type="scientific">Uruburuella testudinis</name>
    <dbReference type="NCBI Taxonomy" id="1282863"/>
    <lineage>
        <taxon>Bacteria</taxon>
        <taxon>Pseudomonadati</taxon>
        <taxon>Pseudomonadota</taxon>
        <taxon>Betaproteobacteria</taxon>
        <taxon>Neisseriales</taxon>
        <taxon>Neisseriaceae</taxon>
        <taxon>Uruburuella</taxon>
    </lineage>
</organism>
<evidence type="ECO:0000256" key="4">
    <source>
        <dbReference type="ARBA" id="ARBA00022630"/>
    </source>
</evidence>
<keyword evidence="8" id="KW-0408">Iron</keyword>